<proteinExistence type="predicted"/>
<dbReference type="InterPro" id="IPR013216">
    <property type="entry name" value="Methyltransf_11"/>
</dbReference>
<dbReference type="AlphaFoldDB" id="A0A6J4R9L0"/>
<feature type="domain" description="Methyltransferase type 11" evidence="2">
    <location>
        <begin position="153"/>
        <end position="244"/>
    </location>
</feature>
<accession>A0A6J4R9L0</accession>
<organism evidence="3">
    <name type="scientific">uncultured Solirubrobacteraceae bacterium</name>
    <dbReference type="NCBI Taxonomy" id="1162706"/>
    <lineage>
        <taxon>Bacteria</taxon>
        <taxon>Bacillati</taxon>
        <taxon>Actinomycetota</taxon>
        <taxon>Thermoleophilia</taxon>
        <taxon>Solirubrobacterales</taxon>
        <taxon>Solirubrobacteraceae</taxon>
        <taxon>environmental samples</taxon>
    </lineage>
</organism>
<dbReference type="Gene3D" id="3.40.50.150">
    <property type="entry name" value="Vaccinia Virus protein VP39"/>
    <property type="match status" value="1"/>
</dbReference>
<dbReference type="InterPro" id="IPR029063">
    <property type="entry name" value="SAM-dependent_MTases_sf"/>
</dbReference>
<reference evidence="3" key="1">
    <citation type="submission" date="2020-02" db="EMBL/GenBank/DDBJ databases">
        <authorList>
            <person name="Meier V. D."/>
        </authorList>
    </citation>
    <scope>NUCLEOTIDE SEQUENCE</scope>
    <source>
        <strain evidence="3">AVDCRST_MAG38</strain>
    </source>
</reference>
<feature type="region of interest" description="Disordered" evidence="1">
    <location>
        <begin position="1"/>
        <end position="23"/>
    </location>
</feature>
<evidence type="ECO:0000259" key="2">
    <source>
        <dbReference type="Pfam" id="PF08241"/>
    </source>
</evidence>
<evidence type="ECO:0000256" key="1">
    <source>
        <dbReference type="SAM" id="MobiDB-lite"/>
    </source>
</evidence>
<dbReference type="SUPFAM" id="SSF53335">
    <property type="entry name" value="S-adenosyl-L-methionine-dependent methyltransferases"/>
    <property type="match status" value="1"/>
</dbReference>
<sequence>MRSDTAMPTRADSSATRRDRSGAAVRVILSRRRADEVPTARALPAANHDVPPAFESMTGSDGGEARRQRLQGGDSMAMASRSRERFSRRHLFGSGFGRALDTHLARLDGGRSPRGAWSPPTWGEVDSSALGGLLEPARRALLEATAPAGGRLLDCSAGDGALAVEAARAGASVTAMEADVALAARGASRCDEDGMPVRWIREPAGEDEGRFDAVVSCFAASHGSDRRRLARALTRAAAPGGAIALTAWKGLMASVMQISAPDRHGRSEHWSLHETARAHFGGLAELSVRQHFMCWEFPDQAAALAALSAPVRSATGRRRLRDAMPDLIELYGRHRESGLKLRADYVLVLARRP</sequence>
<dbReference type="Pfam" id="PF08241">
    <property type="entry name" value="Methyltransf_11"/>
    <property type="match status" value="1"/>
</dbReference>
<evidence type="ECO:0000313" key="3">
    <source>
        <dbReference type="EMBL" id="CAA9462885.1"/>
    </source>
</evidence>
<gene>
    <name evidence="3" type="ORF">AVDCRST_MAG38-328</name>
</gene>
<dbReference type="EMBL" id="CADCVJ010000017">
    <property type="protein sequence ID" value="CAA9462885.1"/>
    <property type="molecule type" value="Genomic_DNA"/>
</dbReference>
<dbReference type="GO" id="GO:0008757">
    <property type="term" value="F:S-adenosylmethionine-dependent methyltransferase activity"/>
    <property type="evidence" value="ECO:0007669"/>
    <property type="project" value="InterPro"/>
</dbReference>
<protein>
    <recommendedName>
        <fullName evidence="2">Methyltransferase type 11 domain-containing protein</fullName>
    </recommendedName>
</protein>
<name>A0A6J4R9L0_9ACTN</name>
<dbReference type="CDD" id="cd02440">
    <property type="entry name" value="AdoMet_MTases"/>
    <property type="match status" value="1"/>
</dbReference>
<feature type="region of interest" description="Disordered" evidence="1">
    <location>
        <begin position="49"/>
        <end position="82"/>
    </location>
</feature>